<evidence type="ECO:0000313" key="2">
    <source>
        <dbReference type="Proteomes" id="UP001328107"/>
    </source>
</evidence>
<dbReference type="AlphaFoldDB" id="A0AAN4ZF02"/>
<dbReference type="EMBL" id="BTRK01000003">
    <property type="protein sequence ID" value="GMR40013.1"/>
    <property type="molecule type" value="Genomic_DNA"/>
</dbReference>
<evidence type="ECO:0000313" key="1">
    <source>
        <dbReference type="EMBL" id="GMR40013.1"/>
    </source>
</evidence>
<keyword evidence="2" id="KW-1185">Reference proteome</keyword>
<organism evidence="1 2">
    <name type="scientific">Pristionchus mayeri</name>
    <dbReference type="NCBI Taxonomy" id="1317129"/>
    <lineage>
        <taxon>Eukaryota</taxon>
        <taxon>Metazoa</taxon>
        <taxon>Ecdysozoa</taxon>
        <taxon>Nematoda</taxon>
        <taxon>Chromadorea</taxon>
        <taxon>Rhabditida</taxon>
        <taxon>Rhabditina</taxon>
        <taxon>Diplogasteromorpha</taxon>
        <taxon>Diplogasteroidea</taxon>
        <taxon>Neodiplogasteridae</taxon>
        <taxon>Pristionchus</taxon>
    </lineage>
</organism>
<accession>A0AAN4ZF02</accession>
<feature type="non-terminal residue" evidence="1">
    <location>
        <position position="1"/>
    </location>
</feature>
<gene>
    <name evidence="1" type="ORF">PMAYCL1PPCAC_10208</name>
</gene>
<proteinExistence type="predicted"/>
<protein>
    <submittedName>
        <fullName evidence="1">Uncharacterized protein</fullName>
    </submittedName>
</protein>
<sequence>YISITSTRQNSSRYLARLSPANTPVMMPPVETEASSTATRETRGRMWIRIRKMSRIWKWTSIVTRLERMLHSKRVKGMVLVNDHIFKAEVMRRRRRCRMQPPIEQMQLLQPDRVSLRQQHM</sequence>
<name>A0AAN4ZF02_9BILA</name>
<comment type="caution">
    <text evidence="1">The sequence shown here is derived from an EMBL/GenBank/DDBJ whole genome shotgun (WGS) entry which is preliminary data.</text>
</comment>
<reference evidence="2" key="1">
    <citation type="submission" date="2022-10" db="EMBL/GenBank/DDBJ databases">
        <title>Genome assembly of Pristionchus species.</title>
        <authorList>
            <person name="Yoshida K."/>
            <person name="Sommer R.J."/>
        </authorList>
    </citation>
    <scope>NUCLEOTIDE SEQUENCE [LARGE SCALE GENOMIC DNA]</scope>
    <source>
        <strain evidence="2">RS5460</strain>
    </source>
</reference>
<dbReference type="Proteomes" id="UP001328107">
    <property type="component" value="Unassembled WGS sequence"/>
</dbReference>